<sequence length="87" mass="10068">MLIQAPYCYHLLWPFPLNSYSQSLQPPHLHDFWSTPNLCNPKISQPCAYIQKHPCFSAGGEKSEVTHDRLLSLLYIKHKINENDDST</sequence>
<protein>
    <submittedName>
        <fullName evidence="1">Uncharacterized protein</fullName>
    </submittedName>
</protein>
<accession>A0A0A8ZC19</accession>
<dbReference type="AlphaFoldDB" id="A0A0A8ZC19"/>
<name>A0A0A8ZC19_ARUDO</name>
<reference evidence="1" key="2">
    <citation type="journal article" date="2015" name="Data Brief">
        <title>Shoot transcriptome of the giant reed, Arundo donax.</title>
        <authorList>
            <person name="Barrero R.A."/>
            <person name="Guerrero F.D."/>
            <person name="Moolhuijzen P."/>
            <person name="Goolsby J.A."/>
            <person name="Tidwell J."/>
            <person name="Bellgard S.E."/>
            <person name="Bellgard M.I."/>
        </authorList>
    </citation>
    <scope>NUCLEOTIDE SEQUENCE</scope>
    <source>
        <tissue evidence="1">Shoot tissue taken approximately 20 cm above the soil surface</tissue>
    </source>
</reference>
<proteinExistence type="predicted"/>
<dbReference type="EMBL" id="GBRH01260946">
    <property type="protein sequence ID" value="JAD36949.1"/>
    <property type="molecule type" value="Transcribed_RNA"/>
</dbReference>
<evidence type="ECO:0000313" key="1">
    <source>
        <dbReference type="EMBL" id="JAD36949.1"/>
    </source>
</evidence>
<reference evidence="1" key="1">
    <citation type="submission" date="2014-09" db="EMBL/GenBank/DDBJ databases">
        <authorList>
            <person name="Magalhaes I.L.F."/>
            <person name="Oliveira U."/>
            <person name="Santos F.R."/>
            <person name="Vidigal T.H.D.A."/>
            <person name="Brescovit A.D."/>
            <person name="Santos A.J."/>
        </authorList>
    </citation>
    <scope>NUCLEOTIDE SEQUENCE</scope>
    <source>
        <tissue evidence="1">Shoot tissue taken approximately 20 cm above the soil surface</tissue>
    </source>
</reference>
<organism evidence="1">
    <name type="scientific">Arundo donax</name>
    <name type="common">Giant reed</name>
    <name type="synonym">Donax arundinaceus</name>
    <dbReference type="NCBI Taxonomy" id="35708"/>
    <lineage>
        <taxon>Eukaryota</taxon>
        <taxon>Viridiplantae</taxon>
        <taxon>Streptophyta</taxon>
        <taxon>Embryophyta</taxon>
        <taxon>Tracheophyta</taxon>
        <taxon>Spermatophyta</taxon>
        <taxon>Magnoliopsida</taxon>
        <taxon>Liliopsida</taxon>
        <taxon>Poales</taxon>
        <taxon>Poaceae</taxon>
        <taxon>PACMAD clade</taxon>
        <taxon>Arundinoideae</taxon>
        <taxon>Arundineae</taxon>
        <taxon>Arundo</taxon>
    </lineage>
</organism>